<proteinExistence type="predicted"/>
<dbReference type="KEGG" id="vg:921785"/>
<name>Q94MQ7_9CAUD</name>
<dbReference type="EMBL" id="AF396866">
    <property type="protein sequence ID" value="AAK94397.1"/>
    <property type="molecule type" value="Genomic_DNA"/>
</dbReference>
<keyword evidence="2" id="KW-1185">Reference proteome</keyword>
<evidence type="ECO:0000313" key="2">
    <source>
        <dbReference type="Proteomes" id="UP000002093"/>
    </source>
</evidence>
<organism evidence="1 2">
    <name type="scientific">Myxococcus phage Mx8</name>
    <dbReference type="NCBI Taxonomy" id="49964"/>
    <lineage>
        <taxon>Viruses</taxon>
        <taxon>Duplodnaviria</taxon>
        <taxon>Heunggongvirae</taxon>
        <taxon>Uroviricota</taxon>
        <taxon>Caudoviricetes</taxon>
        <taxon>Myxoctovirus</taxon>
        <taxon>Myxoctovirus Mx8</taxon>
    </lineage>
</organism>
<protein>
    <submittedName>
        <fullName evidence="1">p62</fullName>
    </submittedName>
</protein>
<sequence length="148" mass="16116">MCSTSNVSSTSPSRTRLYFCLVSSFGSKWRNSFMNRFRRTPRASARMPSCNSFVTRSGRFSMRCIAPTLEASGMTSNVGCAEPDVNELNWRSTRVLLVAFASSYSSPTAAATCCRAMFRAAFRSACRAGPNAARLNRPSESPGALPSQ</sequence>
<dbReference type="Proteomes" id="UP000002093">
    <property type="component" value="Segment"/>
</dbReference>
<dbReference type="RefSeq" id="NP_203476.1">
    <property type="nucleotide sequence ID" value="NC_003085.1"/>
</dbReference>
<accession>Q94MQ7</accession>
<dbReference type="GeneID" id="921785"/>
<evidence type="ECO:0000313" key="1">
    <source>
        <dbReference type="EMBL" id="AAK94397.1"/>
    </source>
</evidence>
<reference evidence="1 2" key="1">
    <citation type="submission" date="2001-06" db="EMBL/GenBank/DDBJ databases">
        <title>Genome organization of temperate Myxococcus phage Mx8.</title>
        <authorList>
            <person name="Youderian P."/>
            <person name="Walthers D."/>
            <person name="Salmi D."/>
            <person name="Magrini V."/>
            <person name="Hartzell P.L."/>
        </authorList>
    </citation>
    <scope>NUCLEOTIDE SEQUENCE [LARGE SCALE GENOMIC DNA]</scope>
</reference>